<dbReference type="Proteomes" id="UP000542674">
    <property type="component" value="Unassembled WGS sequence"/>
</dbReference>
<keyword evidence="3" id="KW-1185">Reference proteome</keyword>
<dbReference type="EMBL" id="JACHJS010000001">
    <property type="protein sequence ID" value="MBB4966474.1"/>
    <property type="molecule type" value="Genomic_DNA"/>
</dbReference>
<dbReference type="AlphaFoldDB" id="A0A7W7T4M3"/>
<comment type="caution">
    <text evidence="2">The sequence shown here is derived from an EMBL/GenBank/DDBJ whole genome shotgun (WGS) entry which is preliminary data.</text>
</comment>
<gene>
    <name evidence="2" type="ORF">F4559_003833</name>
</gene>
<dbReference type="RefSeq" id="WP_184670482.1">
    <property type="nucleotide sequence ID" value="NZ_BAABAI010000024.1"/>
</dbReference>
<keyword evidence="1" id="KW-0732">Signal</keyword>
<feature type="chain" id="PRO_5031398552" evidence="1">
    <location>
        <begin position="21"/>
        <end position="100"/>
    </location>
</feature>
<proteinExistence type="predicted"/>
<sequence>MTVLAAVATTVVAMTGTASAHTTTIYHGSDWASNDHSHLNVHDIECDNHGVWAEAYDNIGFFTVYDNTGCGGTGVHGDGVNIYLYRLCETGEGCTAWRNG</sequence>
<name>A0A7W7T4M3_9PSEU</name>
<evidence type="ECO:0000313" key="2">
    <source>
        <dbReference type="EMBL" id="MBB4966474.1"/>
    </source>
</evidence>
<evidence type="ECO:0000313" key="3">
    <source>
        <dbReference type="Proteomes" id="UP000542674"/>
    </source>
</evidence>
<organism evidence="2 3">
    <name type="scientific">Saccharothrix violaceirubra</name>
    <dbReference type="NCBI Taxonomy" id="413306"/>
    <lineage>
        <taxon>Bacteria</taxon>
        <taxon>Bacillati</taxon>
        <taxon>Actinomycetota</taxon>
        <taxon>Actinomycetes</taxon>
        <taxon>Pseudonocardiales</taxon>
        <taxon>Pseudonocardiaceae</taxon>
        <taxon>Saccharothrix</taxon>
    </lineage>
</organism>
<accession>A0A7W7T4M3</accession>
<reference evidence="2 3" key="1">
    <citation type="submission" date="2020-08" db="EMBL/GenBank/DDBJ databases">
        <title>Sequencing the genomes of 1000 actinobacteria strains.</title>
        <authorList>
            <person name="Klenk H.-P."/>
        </authorList>
    </citation>
    <scope>NUCLEOTIDE SEQUENCE [LARGE SCALE GENOMIC DNA]</scope>
    <source>
        <strain evidence="2 3">DSM 45084</strain>
    </source>
</reference>
<evidence type="ECO:0000256" key="1">
    <source>
        <dbReference type="SAM" id="SignalP"/>
    </source>
</evidence>
<feature type="signal peptide" evidence="1">
    <location>
        <begin position="1"/>
        <end position="20"/>
    </location>
</feature>
<protein>
    <submittedName>
        <fullName evidence="2">Uncharacterized protein</fullName>
    </submittedName>
</protein>